<evidence type="ECO:0000256" key="1">
    <source>
        <dbReference type="ARBA" id="ARBA00022980"/>
    </source>
</evidence>
<accession>A0A6J6C455</accession>
<dbReference type="InterPro" id="IPR042105">
    <property type="entry name" value="Ribosomal_bL31_sf"/>
</dbReference>
<proteinExistence type="inferred from homology"/>
<dbReference type="NCBIfam" id="NF002462">
    <property type="entry name" value="PRK01678.1"/>
    <property type="match status" value="1"/>
</dbReference>
<keyword evidence="2" id="KW-0687">Ribonucleoprotein</keyword>
<dbReference type="Gene3D" id="4.10.830.30">
    <property type="entry name" value="Ribosomal protein L31"/>
    <property type="match status" value="1"/>
</dbReference>
<dbReference type="PANTHER" id="PTHR33280:SF1">
    <property type="entry name" value="LARGE RIBOSOMAL SUBUNIT PROTEIN BL31C"/>
    <property type="match status" value="1"/>
</dbReference>
<dbReference type="GO" id="GO:0003735">
    <property type="term" value="F:structural constituent of ribosome"/>
    <property type="evidence" value="ECO:0007669"/>
    <property type="project" value="InterPro"/>
</dbReference>
<dbReference type="SUPFAM" id="SSF143800">
    <property type="entry name" value="L28p-like"/>
    <property type="match status" value="1"/>
</dbReference>
<dbReference type="PANTHER" id="PTHR33280">
    <property type="entry name" value="50S RIBOSOMAL PROTEIN L31, CHLOROPLASTIC"/>
    <property type="match status" value="1"/>
</dbReference>
<dbReference type="HAMAP" id="MF_00502">
    <property type="entry name" value="Ribosomal_bL31_2"/>
    <property type="match status" value="1"/>
</dbReference>
<evidence type="ECO:0000256" key="3">
    <source>
        <dbReference type="SAM" id="MobiDB-lite"/>
    </source>
</evidence>
<dbReference type="InterPro" id="IPR027493">
    <property type="entry name" value="Ribosomal_bL31_B"/>
</dbReference>
<evidence type="ECO:0000256" key="2">
    <source>
        <dbReference type="ARBA" id="ARBA00023274"/>
    </source>
</evidence>
<protein>
    <submittedName>
        <fullName evidence="4">Unannotated protein</fullName>
    </submittedName>
</protein>
<name>A0A6J6C455_9ZZZZ</name>
<dbReference type="EMBL" id="CAEZSF010000135">
    <property type="protein sequence ID" value="CAB4546062.1"/>
    <property type="molecule type" value="Genomic_DNA"/>
</dbReference>
<sequence>MKPGIHPTYRYVVFQDTSSGDTMLTKSTIEATETTTWTDGNEYPLAKVEISAFTHPFFTGQMKIVDTAGRVERFERRYGRRKNVEGESEASVDDNTVADSDAAPTEDAGTEAETASAE</sequence>
<dbReference type="InterPro" id="IPR002150">
    <property type="entry name" value="Ribosomal_bL31"/>
</dbReference>
<reference evidence="4" key="1">
    <citation type="submission" date="2020-05" db="EMBL/GenBank/DDBJ databases">
        <authorList>
            <person name="Chiriac C."/>
            <person name="Salcher M."/>
            <person name="Ghai R."/>
            <person name="Kavagutti S V."/>
        </authorList>
    </citation>
    <scope>NUCLEOTIDE SEQUENCE</scope>
</reference>
<organism evidence="4">
    <name type="scientific">freshwater metagenome</name>
    <dbReference type="NCBI Taxonomy" id="449393"/>
    <lineage>
        <taxon>unclassified sequences</taxon>
        <taxon>metagenomes</taxon>
        <taxon>ecological metagenomes</taxon>
    </lineage>
</organism>
<dbReference type="AlphaFoldDB" id="A0A6J6C455"/>
<dbReference type="InterPro" id="IPR034704">
    <property type="entry name" value="Ribosomal_bL28/bL31-like_sf"/>
</dbReference>
<dbReference type="GO" id="GO:1990904">
    <property type="term" value="C:ribonucleoprotein complex"/>
    <property type="evidence" value="ECO:0007669"/>
    <property type="project" value="UniProtKB-KW"/>
</dbReference>
<gene>
    <name evidence="4" type="ORF">UFOPK1358_01317</name>
</gene>
<dbReference type="PRINTS" id="PR01249">
    <property type="entry name" value="RIBOSOMALL31"/>
</dbReference>
<dbReference type="NCBIfam" id="TIGR00105">
    <property type="entry name" value="L31"/>
    <property type="match status" value="1"/>
</dbReference>
<keyword evidence="1" id="KW-0689">Ribosomal protein</keyword>
<dbReference type="GO" id="GO:0005840">
    <property type="term" value="C:ribosome"/>
    <property type="evidence" value="ECO:0007669"/>
    <property type="project" value="UniProtKB-KW"/>
</dbReference>
<dbReference type="Pfam" id="PF01197">
    <property type="entry name" value="Ribosomal_L31"/>
    <property type="match status" value="1"/>
</dbReference>
<dbReference type="GO" id="GO:0006412">
    <property type="term" value="P:translation"/>
    <property type="evidence" value="ECO:0007669"/>
    <property type="project" value="InterPro"/>
</dbReference>
<evidence type="ECO:0000313" key="4">
    <source>
        <dbReference type="EMBL" id="CAB4546062.1"/>
    </source>
</evidence>
<dbReference type="PROSITE" id="PS01143">
    <property type="entry name" value="RIBOSOMAL_L31"/>
    <property type="match status" value="1"/>
</dbReference>
<feature type="region of interest" description="Disordered" evidence="3">
    <location>
        <begin position="80"/>
        <end position="118"/>
    </location>
</feature>